<evidence type="ECO:0000313" key="3">
    <source>
        <dbReference type="Proteomes" id="UP001516023"/>
    </source>
</evidence>
<accession>A0ABD3NWA3</accession>
<sequence>MIPTLVAATPGPQFVIVAAVVIGCLVPFTYRSWHKETHDLMQKLAEQGTESPRDHDDECITAAALKRRMENLPKVVQQYLESTLSLTLHNTTHETDDDEKIIPFARALRVEQEGKFLLNEQWIPFTATQEFSARRTHPGFVWDAVMKKPCFPLPGSLTIPILVRDAYIPGIGGIMKAQLPLGITLVNMKDTPDLNLGEVMRWIAESTLFPMVLVPQVHECDEAPVLKWSPGADTNANSARLEFKHKGYLAQVDFYFDPHTHMVTTIHAKRPRTVGSKTEMTHWEGHFSDYEIHGGLLVPSKMEVGWKFSDDSPLELYFRGKNVKFIYLMNAGSRQEHSSREIHPHME</sequence>
<gene>
    <name evidence="2" type="ORF">HJC23_010564</name>
</gene>
<keyword evidence="1" id="KW-0472">Membrane</keyword>
<name>A0ABD3NWA3_9STRA</name>
<reference evidence="2 3" key="1">
    <citation type="journal article" date="2020" name="G3 (Bethesda)">
        <title>Improved Reference Genome for Cyclotella cryptica CCMP332, a Model for Cell Wall Morphogenesis, Salinity Adaptation, and Lipid Production in Diatoms (Bacillariophyta).</title>
        <authorList>
            <person name="Roberts W.R."/>
            <person name="Downey K.M."/>
            <person name="Ruck E.C."/>
            <person name="Traller J.C."/>
            <person name="Alverson A.J."/>
        </authorList>
    </citation>
    <scope>NUCLEOTIDE SEQUENCE [LARGE SCALE GENOMIC DNA]</scope>
    <source>
        <strain evidence="2 3">CCMP332</strain>
    </source>
</reference>
<keyword evidence="1" id="KW-1133">Transmembrane helix</keyword>
<organism evidence="2 3">
    <name type="scientific">Cyclotella cryptica</name>
    <dbReference type="NCBI Taxonomy" id="29204"/>
    <lineage>
        <taxon>Eukaryota</taxon>
        <taxon>Sar</taxon>
        <taxon>Stramenopiles</taxon>
        <taxon>Ochrophyta</taxon>
        <taxon>Bacillariophyta</taxon>
        <taxon>Coscinodiscophyceae</taxon>
        <taxon>Thalassiosirophycidae</taxon>
        <taxon>Stephanodiscales</taxon>
        <taxon>Stephanodiscaceae</taxon>
        <taxon>Cyclotella</taxon>
    </lineage>
</organism>
<keyword evidence="3" id="KW-1185">Reference proteome</keyword>
<dbReference type="Pfam" id="PF21900">
    <property type="entry name" value="DUF6920"/>
    <property type="match status" value="1"/>
</dbReference>
<dbReference type="AlphaFoldDB" id="A0ABD3NWA3"/>
<evidence type="ECO:0000256" key="1">
    <source>
        <dbReference type="SAM" id="Phobius"/>
    </source>
</evidence>
<protein>
    <submittedName>
        <fullName evidence="2">Uncharacterized protein</fullName>
    </submittedName>
</protein>
<evidence type="ECO:0000313" key="2">
    <source>
        <dbReference type="EMBL" id="KAL3779696.1"/>
    </source>
</evidence>
<dbReference type="EMBL" id="JABMIG020000379">
    <property type="protein sequence ID" value="KAL3779696.1"/>
    <property type="molecule type" value="Genomic_DNA"/>
</dbReference>
<feature type="transmembrane region" description="Helical" evidence="1">
    <location>
        <begin position="12"/>
        <end position="33"/>
    </location>
</feature>
<dbReference type="Proteomes" id="UP001516023">
    <property type="component" value="Unassembled WGS sequence"/>
</dbReference>
<dbReference type="InterPro" id="IPR054213">
    <property type="entry name" value="DUF6920"/>
</dbReference>
<proteinExistence type="predicted"/>
<keyword evidence="1" id="KW-0812">Transmembrane</keyword>
<comment type="caution">
    <text evidence="2">The sequence shown here is derived from an EMBL/GenBank/DDBJ whole genome shotgun (WGS) entry which is preliminary data.</text>
</comment>